<dbReference type="InterPro" id="IPR036812">
    <property type="entry name" value="NAD(P)_OxRdtase_dom_sf"/>
</dbReference>
<evidence type="ECO:0000313" key="2">
    <source>
        <dbReference type="EMBL" id="TCZ74633.1"/>
    </source>
</evidence>
<dbReference type="OrthoDB" id="9773828at2"/>
<dbReference type="EMBL" id="SKFG01000025">
    <property type="protein sequence ID" value="TCZ74633.1"/>
    <property type="molecule type" value="Genomic_DNA"/>
</dbReference>
<evidence type="ECO:0000313" key="3">
    <source>
        <dbReference type="Proteomes" id="UP000295418"/>
    </source>
</evidence>
<dbReference type="Gene3D" id="3.20.20.100">
    <property type="entry name" value="NADP-dependent oxidoreductase domain"/>
    <property type="match status" value="1"/>
</dbReference>
<sequence length="307" mass="34553">MLYRRLGQTNLKVSVIGVGTYQFGGEWGQTFNQQEVDAILDRAQEVGINLIDTAECYGDHLAEQLVGNYLARHRREDFVIATKFGHRFHGLFDRTQEWAPEQVLAQLEASLQALQTDYIDLYQFHSGADEMFDNDDLWTMLDKQMKAGKIRHLGTSISKNDQIHQTASSTKVGSQTIQVVYNRLDRSPEEQIFPSCIEQDLGVLARVPLASGYLSGKYAPGTVFGDNDVRHRHDQELVARRLQEVHAIRENEVPTDMNMATWALAWCLKHPAVTAVIPGCKSPAQVEANSIATNYAPSSHPQAWKDK</sequence>
<keyword evidence="3" id="KW-1185">Reference proteome</keyword>
<dbReference type="AlphaFoldDB" id="A0A4R4E6U8"/>
<evidence type="ECO:0000259" key="1">
    <source>
        <dbReference type="Pfam" id="PF00248"/>
    </source>
</evidence>
<comment type="caution">
    <text evidence="2">The sequence shown here is derived from an EMBL/GenBank/DDBJ whole genome shotgun (WGS) entry which is preliminary data.</text>
</comment>
<accession>A0A4R4E6U8</accession>
<feature type="domain" description="NADP-dependent oxidoreductase" evidence="1">
    <location>
        <begin position="16"/>
        <end position="292"/>
    </location>
</feature>
<dbReference type="InterPro" id="IPR023210">
    <property type="entry name" value="NADP_OxRdtase_dom"/>
</dbReference>
<dbReference type="SUPFAM" id="SSF51430">
    <property type="entry name" value="NAD(P)-linked oxidoreductase"/>
    <property type="match status" value="1"/>
</dbReference>
<dbReference type="PANTHER" id="PTHR43312:SF1">
    <property type="entry name" value="NADP-DEPENDENT OXIDOREDUCTASE DOMAIN-CONTAINING PROTEIN"/>
    <property type="match status" value="1"/>
</dbReference>
<protein>
    <submittedName>
        <fullName evidence="2">Aldo/keto reductase</fullName>
    </submittedName>
</protein>
<gene>
    <name evidence="2" type="ORF">E0485_19420</name>
</gene>
<dbReference type="RefSeq" id="WP_132419729.1">
    <property type="nucleotide sequence ID" value="NZ_SKFG01000025.1"/>
</dbReference>
<dbReference type="Proteomes" id="UP000295418">
    <property type="component" value="Unassembled WGS sequence"/>
</dbReference>
<name>A0A4R4E6U8_9BACL</name>
<reference evidence="2 3" key="1">
    <citation type="submission" date="2019-03" db="EMBL/GenBank/DDBJ databases">
        <authorList>
            <person name="Kim M.K.M."/>
        </authorList>
    </citation>
    <scope>NUCLEOTIDE SEQUENCE [LARGE SCALE GENOMIC DNA]</scope>
    <source>
        <strain evidence="2 3">18JY21-1</strain>
    </source>
</reference>
<proteinExistence type="predicted"/>
<organism evidence="2 3">
    <name type="scientific">Paenibacillus albiflavus</name>
    <dbReference type="NCBI Taxonomy" id="2545760"/>
    <lineage>
        <taxon>Bacteria</taxon>
        <taxon>Bacillati</taxon>
        <taxon>Bacillota</taxon>
        <taxon>Bacilli</taxon>
        <taxon>Bacillales</taxon>
        <taxon>Paenibacillaceae</taxon>
        <taxon>Paenibacillus</taxon>
    </lineage>
</organism>
<dbReference type="CDD" id="cd19086">
    <property type="entry name" value="AKR_AKR11C1"/>
    <property type="match status" value="1"/>
</dbReference>
<dbReference type="Pfam" id="PF00248">
    <property type="entry name" value="Aldo_ket_red"/>
    <property type="match status" value="1"/>
</dbReference>
<dbReference type="InterPro" id="IPR053135">
    <property type="entry name" value="AKR2_Oxidoreductase"/>
</dbReference>
<dbReference type="PANTHER" id="PTHR43312">
    <property type="entry name" value="D-THREO-ALDOSE 1-DEHYDROGENASE"/>
    <property type="match status" value="1"/>
</dbReference>